<feature type="transmembrane region" description="Helical" evidence="9">
    <location>
        <begin position="148"/>
        <end position="168"/>
    </location>
</feature>
<keyword evidence="7" id="KW-0067">ATP-binding</keyword>
<dbReference type="PANTHER" id="PTHR24421">
    <property type="entry name" value="NITRATE/NITRITE SENSOR PROTEIN NARX-RELATED"/>
    <property type="match status" value="1"/>
</dbReference>
<evidence type="ECO:0000256" key="3">
    <source>
        <dbReference type="ARBA" id="ARBA00022553"/>
    </source>
</evidence>
<keyword evidence="6" id="KW-0418">Kinase</keyword>
<dbReference type="Gene3D" id="3.30.565.10">
    <property type="entry name" value="Histidine kinase-like ATPase, C-terminal domain"/>
    <property type="match status" value="1"/>
</dbReference>
<keyword evidence="9" id="KW-1133">Transmembrane helix</keyword>
<dbReference type="EMBL" id="JXZB01000001">
    <property type="protein sequence ID" value="KIQ67297.1"/>
    <property type="molecule type" value="Genomic_DNA"/>
</dbReference>
<evidence type="ECO:0000313" key="12">
    <source>
        <dbReference type="Proteomes" id="UP000032066"/>
    </source>
</evidence>
<dbReference type="InterPro" id="IPR011712">
    <property type="entry name" value="Sig_transdc_His_kin_sub3_dim/P"/>
</dbReference>
<evidence type="ECO:0000259" key="10">
    <source>
        <dbReference type="Pfam" id="PF07730"/>
    </source>
</evidence>
<dbReference type="CDD" id="cd16917">
    <property type="entry name" value="HATPase_UhpB-NarQ-NarX-like"/>
    <property type="match status" value="1"/>
</dbReference>
<evidence type="ECO:0000256" key="5">
    <source>
        <dbReference type="ARBA" id="ARBA00022741"/>
    </source>
</evidence>
<gene>
    <name evidence="11" type="ORF">TR51_03840</name>
</gene>
<accession>A0A0D0Q419</accession>
<dbReference type="Pfam" id="PF07730">
    <property type="entry name" value="HisKA_3"/>
    <property type="match status" value="1"/>
</dbReference>
<keyword evidence="8" id="KW-0902">Two-component regulatory system</keyword>
<dbReference type="AlphaFoldDB" id="A0A0D0Q419"/>
<dbReference type="InterPro" id="IPR050482">
    <property type="entry name" value="Sensor_HK_TwoCompSys"/>
</dbReference>
<keyword evidence="12" id="KW-1185">Reference proteome</keyword>
<comment type="catalytic activity">
    <reaction evidence="1">
        <text>ATP + protein L-histidine = ADP + protein N-phospho-L-histidine.</text>
        <dbReference type="EC" id="2.7.13.3"/>
    </reaction>
</comment>
<dbReference type="PATRIC" id="fig|2064.6.peg.859"/>
<proteinExistence type="predicted"/>
<keyword evidence="5" id="KW-0547">Nucleotide-binding</keyword>
<dbReference type="Gene3D" id="1.20.5.1930">
    <property type="match status" value="1"/>
</dbReference>
<comment type="caution">
    <text evidence="11">The sequence shown here is derived from an EMBL/GenBank/DDBJ whole genome shotgun (WGS) entry which is preliminary data.</text>
</comment>
<name>A0A0D0Q419_KITGR</name>
<evidence type="ECO:0000256" key="9">
    <source>
        <dbReference type="SAM" id="Phobius"/>
    </source>
</evidence>
<dbReference type="GO" id="GO:0000155">
    <property type="term" value="F:phosphorelay sensor kinase activity"/>
    <property type="evidence" value="ECO:0007669"/>
    <property type="project" value="InterPro"/>
</dbReference>
<evidence type="ECO:0000256" key="8">
    <source>
        <dbReference type="ARBA" id="ARBA00023012"/>
    </source>
</evidence>
<evidence type="ECO:0000313" key="11">
    <source>
        <dbReference type="EMBL" id="KIQ67297.1"/>
    </source>
</evidence>
<dbReference type="SUPFAM" id="SSF55874">
    <property type="entry name" value="ATPase domain of HSP90 chaperone/DNA topoisomerase II/histidine kinase"/>
    <property type="match status" value="1"/>
</dbReference>
<evidence type="ECO:0000256" key="4">
    <source>
        <dbReference type="ARBA" id="ARBA00022679"/>
    </source>
</evidence>
<feature type="transmembrane region" description="Helical" evidence="9">
    <location>
        <begin position="12"/>
        <end position="32"/>
    </location>
</feature>
<keyword evidence="3" id="KW-0597">Phosphoprotein</keyword>
<dbReference type="EC" id="2.7.13.3" evidence="2"/>
<dbReference type="InterPro" id="IPR036890">
    <property type="entry name" value="HATPase_C_sf"/>
</dbReference>
<protein>
    <recommendedName>
        <fullName evidence="2">histidine kinase</fullName>
        <ecNumber evidence="2">2.7.13.3</ecNumber>
    </recommendedName>
</protein>
<evidence type="ECO:0000256" key="6">
    <source>
        <dbReference type="ARBA" id="ARBA00022777"/>
    </source>
</evidence>
<reference evidence="11 12" key="1">
    <citation type="submission" date="2015-02" db="EMBL/GenBank/DDBJ databases">
        <title>Draft genome sequence of Kitasatospora griseola MF730-N6, a bafilomycin, terpentecin and satosporin producer.</title>
        <authorList>
            <person name="Arens J.C."/>
            <person name="Haltli B."/>
            <person name="Kerr R.G."/>
        </authorList>
    </citation>
    <scope>NUCLEOTIDE SEQUENCE [LARGE SCALE GENOMIC DNA]</scope>
    <source>
        <strain evidence="11 12">MF730-N6</strain>
    </source>
</reference>
<dbReference type="PANTHER" id="PTHR24421:SF10">
    <property type="entry name" value="NITRATE_NITRITE SENSOR PROTEIN NARQ"/>
    <property type="match status" value="1"/>
</dbReference>
<feature type="transmembrane region" description="Helical" evidence="9">
    <location>
        <begin position="44"/>
        <end position="68"/>
    </location>
</feature>
<dbReference type="GO" id="GO:0005524">
    <property type="term" value="F:ATP binding"/>
    <property type="evidence" value="ECO:0007669"/>
    <property type="project" value="UniProtKB-KW"/>
</dbReference>
<dbReference type="GO" id="GO:0046983">
    <property type="term" value="F:protein dimerization activity"/>
    <property type="evidence" value="ECO:0007669"/>
    <property type="project" value="InterPro"/>
</dbReference>
<feature type="transmembrane region" description="Helical" evidence="9">
    <location>
        <begin position="100"/>
        <end position="128"/>
    </location>
</feature>
<dbReference type="Proteomes" id="UP000032066">
    <property type="component" value="Unassembled WGS sequence"/>
</dbReference>
<sequence length="406" mass="42437">MFGRAALRRWALLILGGAMMTPFWFVMNVALAPLFRATSLGGTLLIQFGAYLAALPLVAAAAAVLPFVRQLEFVIVRTLLPAGTLGERPQDAEASRGRTVAWAVLHLGLGAPVSGATMAVPPAVVVLLTVHPFLDDPPGWLNAVPAGLGPVAGMLLALLLPTAAWAAGRALERSAPALLGPSAAERLAEAERLGARLAERNRLARELHDSVGHALGVVTLQAAAAGRVLDRDPAFARSALAAIEEAARSAADELDHVLGLLREESPGRTPQPDLRDVHRLADSARAAGSPVALTVGDLDAMPAVVSREAYRIVQEALTNALRHAAGSPVDVTIDAAAGELRLEIGNPLPASRRPGHRGGRGTRGIAERAQLLGGHAEFGPVDGLWRVAVRLPLTLGRANDRPGREL</sequence>
<feature type="domain" description="Signal transduction histidine kinase subgroup 3 dimerisation and phosphoacceptor" evidence="10">
    <location>
        <begin position="199"/>
        <end position="264"/>
    </location>
</feature>
<keyword evidence="9" id="KW-0472">Membrane</keyword>
<evidence type="ECO:0000256" key="1">
    <source>
        <dbReference type="ARBA" id="ARBA00000085"/>
    </source>
</evidence>
<organism evidence="11 12">
    <name type="scientific">Kitasatospora griseola</name>
    <name type="common">Streptomyces griseolosporeus</name>
    <dbReference type="NCBI Taxonomy" id="2064"/>
    <lineage>
        <taxon>Bacteria</taxon>
        <taxon>Bacillati</taxon>
        <taxon>Actinomycetota</taxon>
        <taxon>Actinomycetes</taxon>
        <taxon>Kitasatosporales</taxon>
        <taxon>Streptomycetaceae</taxon>
        <taxon>Kitasatospora</taxon>
    </lineage>
</organism>
<keyword evidence="4" id="KW-0808">Transferase</keyword>
<dbReference type="STRING" id="2064.TR51_03840"/>
<dbReference type="GO" id="GO:0016020">
    <property type="term" value="C:membrane"/>
    <property type="evidence" value="ECO:0007669"/>
    <property type="project" value="InterPro"/>
</dbReference>
<evidence type="ECO:0000256" key="7">
    <source>
        <dbReference type="ARBA" id="ARBA00022840"/>
    </source>
</evidence>
<keyword evidence="9" id="KW-0812">Transmembrane</keyword>
<evidence type="ECO:0000256" key="2">
    <source>
        <dbReference type="ARBA" id="ARBA00012438"/>
    </source>
</evidence>